<evidence type="ECO:0000256" key="7">
    <source>
        <dbReference type="ARBA" id="ARBA00023211"/>
    </source>
</evidence>
<evidence type="ECO:0000256" key="11">
    <source>
        <dbReference type="PIRSR" id="PIRSR001492-1"/>
    </source>
</evidence>
<dbReference type="InterPro" id="IPR017850">
    <property type="entry name" value="Alkaline_phosphatase_core_sf"/>
</dbReference>
<evidence type="ECO:0000256" key="3">
    <source>
        <dbReference type="ARBA" id="ARBA00004798"/>
    </source>
</evidence>
<dbReference type="PIRSF" id="PIRSF001492">
    <property type="entry name" value="IPGAM"/>
    <property type="match status" value="1"/>
</dbReference>
<dbReference type="Gene3D" id="3.40.1450.10">
    <property type="entry name" value="BPG-independent phosphoglycerate mutase, domain B"/>
    <property type="match status" value="1"/>
</dbReference>
<comment type="similarity">
    <text evidence="4 9">Belongs to the BPG-independent phosphoglycerate mutase family.</text>
</comment>
<dbReference type="EMBL" id="MGEH01000011">
    <property type="protein sequence ID" value="OGL79361.1"/>
    <property type="molecule type" value="Genomic_DNA"/>
</dbReference>
<evidence type="ECO:0000256" key="5">
    <source>
        <dbReference type="ARBA" id="ARBA00022723"/>
    </source>
</evidence>
<organism evidence="16 17">
    <name type="scientific">Candidatus Uhrbacteria bacterium RIFCSPHIGHO2_12_FULL_60_25</name>
    <dbReference type="NCBI Taxonomy" id="1802399"/>
    <lineage>
        <taxon>Bacteria</taxon>
        <taxon>Candidatus Uhriibacteriota</taxon>
    </lineage>
</organism>
<dbReference type="AlphaFoldDB" id="A0A1F7UM53"/>
<dbReference type="GO" id="GO:0006096">
    <property type="term" value="P:glycolytic process"/>
    <property type="evidence" value="ECO:0007669"/>
    <property type="project" value="UniProtKB-UniRule"/>
</dbReference>
<dbReference type="Pfam" id="PF01676">
    <property type="entry name" value="Metalloenzyme"/>
    <property type="match status" value="1"/>
</dbReference>
<feature type="binding site" evidence="9 12">
    <location>
        <position position="191"/>
    </location>
    <ligand>
        <name>substrate</name>
    </ligand>
</feature>
<feature type="binding site" evidence="9 12">
    <location>
        <begin position="261"/>
        <end position="264"/>
    </location>
    <ligand>
        <name>substrate</name>
    </ligand>
</feature>
<accession>A0A1F7UM53</accession>
<dbReference type="NCBIfam" id="TIGR01307">
    <property type="entry name" value="pgm_bpd_ind"/>
    <property type="match status" value="1"/>
</dbReference>
<sequence>MRPKPVVLVVIDGFGVAPSIDGNAVREARMPVMQRLIESYPAMTVNASGMAVGLSWGEMGNSEVGHITIGAGRVFYQSLPRVNVAIENGEFFQNLAFLKAAAHVKKSGGTLHLMGLVSQGGVHAQQEHLYALLTFCTQQKISNIAIHAFMDGRDTIYNSGIGFVEELEAKMKELKVGKIATISGRYFAMDRDNRWDRVQKAYDAIALGKSDATFESAREAIQASYAKNVFDEEFVPTVITKGGQPAMTVKDGDAVIFFNFRPDRARQLAKAFVLPTFDKFPRQKIGKLLFVTLMEYEKDLPVEVAYPPQIVETCLARVLSDAGLKQLHIAETEKYAHVTFFMNGMREAEFKGEERAIIPSPPVSSYDKAPDMSASKIAERVVKEIAESKYDAIILNFANPDMVGHTGNEAATVAGCEAVDKALGAIVDATLAVGGVVLITADHGNAEEVKNLTTGEIDKEHSTNPVPFLIVGKQFEGMKAPVGDIIGGDLSMTQPVGMLADVAPTMLKIMELPQPADMTGRSLI</sequence>
<evidence type="ECO:0000313" key="16">
    <source>
        <dbReference type="EMBL" id="OGL79361.1"/>
    </source>
</evidence>
<dbReference type="Proteomes" id="UP000176603">
    <property type="component" value="Unassembled WGS sequence"/>
</dbReference>
<evidence type="ECO:0000313" key="17">
    <source>
        <dbReference type="Proteomes" id="UP000176603"/>
    </source>
</evidence>
<evidence type="ECO:0000256" key="8">
    <source>
        <dbReference type="ARBA" id="ARBA00023235"/>
    </source>
</evidence>
<feature type="domain" description="Metalloenzyme" evidence="14">
    <location>
        <begin position="4"/>
        <end position="513"/>
    </location>
</feature>
<comment type="caution">
    <text evidence="16">The sequence shown here is derived from an EMBL/GenBank/DDBJ whole genome shotgun (WGS) entry which is preliminary data.</text>
</comment>
<dbReference type="GO" id="GO:0006007">
    <property type="term" value="P:glucose catabolic process"/>
    <property type="evidence" value="ECO:0007669"/>
    <property type="project" value="InterPro"/>
</dbReference>
<feature type="binding site" evidence="9 13">
    <location>
        <position position="442"/>
    </location>
    <ligand>
        <name>Mn(2+)</name>
        <dbReference type="ChEBI" id="CHEBI:29035"/>
        <label>2</label>
    </ligand>
</feature>
<keyword evidence="5 9" id="KW-0479">Metal-binding</keyword>
<feature type="domain" description="BPG-independent PGAM N-terminal" evidence="15">
    <location>
        <begin position="82"/>
        <end position="298"/>
    </location>
</feature>
<keyword evidence="6 9" id="KW-0324">Glycolysis</keyword>
<evidence type="ECO:0000259" key="14">
    <source>
        <dbReference type="Pfam" id="PF01676"/>
    </source>
</evidence>
<evidence type="ECO:0000259" key="15">
    <source>
        <dbReference type="Pfam" id="PF06415"/>
    </source>
</evidence>
<evidence type="ECO:0000256" key="13">
    <source>
        <dbReference type="PIRSR" id="PIRSR001492-3"/>
    </source>
</evidence>
<dbReference type="Pfam" id="PF06415">
    <property type="entry name" value="iPGM_N"/>
    <property type="match status" value="1"/>
</dbReference>
<dbReference type="GO" id="GO:0005829">
    <property type="term" value="C:cytosol"/>
    <property type="evidence" value="ECO:0007669"/>
    <property type="project" value="TreeGrafter"/>
</dbReference>
<comment type="function">
    <text evidence="2 9">Catalyzes the interconversion of 2-phosphoglycerate and 3-phosphoglycerate.</text>
</comment>
<dbReference type="PANTHER" id="PTHR31637">
    <property type="entry name" value="2,3-BISPHOSPHOGLYCERATE-INDEPENDENT PHOSPHOGLYCERATE MUTASE"/>
    <property type="match status" value="1"/>
</dbReference>
<evidence type="ECO:0000256" key="4">
    <source>
        <dbReference type="ARBA" id="ARBA00008819"/>
    </source>
</evidence>
<evidence type="ECO:0000256" key="12">
    <source>
        <dbReference type="PIRSR" id="PIRSR001492-2"/>
    </source>
</evidence>
<dbReference type="GO" id="GO:0004619">
    <property type="term" value="F:phosphoglycerate mutase activity"/>
    <property type="evidence" value="ECO:0007669"/>
    <property type="project" value="UniProtKB-UniRule"/>
</dbReference>
<dbReference type="HAMAP" id="MF_01038">
    <property type="entry name" value="GpmI"/>
    <property type="match status" value="1"/>
</dbReference>
<evidence type="ECO:0000256" key="6">
    <source>
        <dbReference type="ARBA" id="ARBA00023152"/>
    </source>
</evidence>
<dbReference type="SUPFAM" id="SSF64158">
    <property type="entry name" value="2,3-Bisphosphoglycerate-independent phosphoglycerate mutase, substrate-binding domain"/>
    <property type="match status" value="1"/>
</dbReference>
<feature type="binding site" evidence="9 13">
    <location>
        <position position="401"/>
    </location>
    <ligand>
        <name>Mn(2+)</name>
        <dbReference type="ChEBI" id="CHEBI:29035"/>
        <label>1</label>
    </ligand>
</feature>
<feature type="binding site" evidence="9 12">
    <location>
        <position position="334"/>
    </location>
    <ligand>
        <name>substrate</name>
    </ligand>
</feature>
<dbReference type="UniPathway" id="UPA00109">
    <property type="reaction ID" value="UER00186"/>
</dbReference>
<dbReference type="Gene3D" id="3.40.720.10">
    <property type="entry name" value="Alkaline Phosphatase, subunit A"/>
    <property type="match status" value="1"/>
</dbReference>
<name>A0A1F7UM53_9BACT</name>
<dbReference type="STRING" id="1802399.A3E39_04030"/>
<keyword evidence="7 9" id="KW-0464">Manganese</keyword>
<feature type="binding site" evidence="9 12">
    <location>
        <begin position="153"/>
        <end position="154"/>
    </location>
    <ligand>
        <name>substrate</name>
    </ligand>
</feature>
<dbReference type="SUPFAM" id="SSF53649">
    <property type="entry name" value="Alkaline phosphatase-like"/>
    <property type="match status" value="1"/>
</dbReference>
<reference evidence="16 17" key="1">
    <citation type="journal article" date="2016" name="Nat. Commun.">
        <title>Thousands of microbial genomes shed light on interconnected biogeochemical processes in an aquifer system.</title>
        <authorList>
            <person name="Anantharaman K."/>
            <person name="Brown C.T."/>
            <person name="Hug L.A."/>
            <person name="Sharon I."/>
            <person name="Castelle C.J."/>
            <person name="Probst A.J."/>
            <person name="Thomas B.C."/>
            <person name="Singh A."/>
            <person name="Wilkins M.J."/>
            <person name="Karaoz U."/>
            <person name="Brodie E.L."/>
            <person name="Williams K.H."/>
            <person name="Hubbard S.S."/>
            <person name="Banfield J.F."/>
        </authorList>
    </citation>
    <scope>NUCLEOTIDE SEQUENCE [LARGE SCALE GENOMIC DNA]</scope>
</reference>
<feature type="binding site" evidence="9 13">
    <location>
        <position position="12"/>
    </location>
    <ligand>
        <name>Mn(2+)</name>
        <dbReference type="ChEBI" id="CHEBI:29035"/>
        <label>2</label>
    </ligand>
</feature>
<feature type="binding site" evidence="9 13">
    <location>
        <position position="443"/>
    </location>
    <ligand>
        <name>Mn(2+)</name>
        <dbReference type="ChEBI" id="CHEBI:29035"/>
        <label>2</label>
    </ligand>
</feature>
<dbReference type="GO" id="GO:0030145">
    <property type="term" value="F:manganese ion binding"/>
    <property type="evidence" value="ECO:0007669"/>
    <property type="project" value="UniProtKB-UniRule"/>
</dbReference>
<comment type="pathway">
    <text evidence="3 9">Carbohydrate degradation; glycolysis; pyruvate from D-glyceraldehyde 3-phosphate: step 3/5.</text>
</comment>
<dbReference type="FunFam" id="3.40.1450.10:FF:000002">
    <property type="entry name" value="2,3-bisphosphoglycerate-independent phosphoglycerate mutase"/>
    <property type="match status" value="1"/>
</dbReference>
<feature type="binding site" evidence="9 13">
    <location>
        <position position="62"/>
    </location>
    <ligand>
        <name>Mn(2+)</name>
        <dbReference type="ChEBI" id="CHEBI:29035"/>
        <label>2</label>
    </ligand>
</feature>
<evidence type="ECO:0000256" key="9">
    <source>
        <dbReference type="HAMAP-Rule" id="MF_01038"/>
    </source>
</evidence>
<proteinExistence type="inferred from homology"/>
<dbReference type="InterPro" id="IPR036646">
    <property type="entry name" value="PGAM_B_sf"/>
</dbReference>
<feature type="active site" description="Phosphoserine intermediate" evidence="9 11">
    <location>
        <position position="62"/>
    </location>
</feature>
<comment type="subunit">
    <text evidence="9">Monomer.</text>
</comment>
<dbReference type="InterPro" id="IPR006124">
    <property type="entry name" value="Metalloenzyme"/>
</dbReference>
<feature type="binding site" evidence="9 13">
    <location>
        <position position="405"/>
    </location>
    <ligand>
        <name>Mn(2+)</name>
        <dbReference type="ChEBI" id="CHEBI:29035"/>
        <label>1</label>
    </ligand>
</feature>
<gene>
    <name evidence="9" type="primary">gpmI</name>
    <name evidence="16" type="ORF">A3E39_04030</name>
</gene>
<dbReference type="InterPro" id="IPR005995">
    <property type="entry name" value="Pgm_bpd_ind"/>
</dbReference>
<dbReference type="EC" id="5.4.2.12" evidence="9 10"/>
<protein>
    <recommendedName>
        <fullName evidence="9 10">2,3-bisphosphoglycerate-independent phosphoglycerate mutase</fullName>
        <shortName evidence="9">BPG-independent PGAM</shortName>
        <shortName evidence="9">Phosphoglyceromutase</shortName>
        <shortName evidence="9">iPGM</shortName>
        <ecNumber evidence="9 10">5.4.2.12</ecNumber>
    </recommendedName>
</protein>
<feature type="binding site" evidence="9 12">
    <location>
        <position position="185"/>
    </location>
    <ligand>
        <name>substrate</name>
    </ligand>
</feature>
<dbReference type="InterPro" id="IPR011258">
    <property type="entry name" value="BPG-indep_PGM_N"/>
</dbReference>
<feature type="binding site" evidence="9 12">
    <location>
        <position position="123"/>
    </location>
    <ligand>
        <name>substrate</name>
    </ligand>
</feature>
<feature type="binding site" evidence="9 13">
    <location>
        <position position="461"/>
    </location>
    <ligand>
        <name>Mn(2+)</name>
        <dbReference type="ChEBI" id="CHEBI:29035"/>
        <label>1</label>
    </ligand>
</feature>
<evidence type="ECO:0000256" key="1">
    <source>
        <dbReference type="ARBA" id="ARBA00000370"/>
    </source>
</evidence>
<evidence type="ECO:0000256" key="10">
    <source>
        <dbReference type="NCBIfam" id="TIGR01307"/>
    </source>
</evidence>
<comment type="cofactor">
    <cofactor evidence="9">
        <name>Mn(2+)</name>
        <dbReference type="ChEBI" id="CHEBI:29035"/>
    </cofactor>
    <text evidence="9">Binds 2 manganese ions per subunit.</text>
</comment>
<keyword evidence="8 9" id="KW-0413">Isomerase</keyword>
<dbReference type="PANTHER" id="PTHR31637:SF0">
    <property type="entry name" value="2,3-BISPHOSPHOGLYCERATE-INDEPENDENT PHOSPHOGLYCERATE MUTASE"/>
    <property type="match status" value="1"/>
</dbReference>
<dbReference type="CDD" id="cd16010">
    <property type="entry name" value="iPGM"/>
    <property type="match status" value="1"/>
</dbReference>
<comment type="catalytic activity">
    <reaction evidence="1 9">
        <text>(2R)-2-phosphoglycerate = (2R)-3-phosphoglycerate</text>
        <dbReference type="Rhea" id="RHEA:15901"/>
        <dbReference type="ChEBI" id="CHEBI:58272"/>
        <dbReference type="ChEBI" id="CHEBI:58289"/>
        <dbReference type="EC" id="5.4.2.12"/>
    </reaction>
</comment>
<evidence type="ECO:0000256" key="2">
    <source>
        <dbReference type="ARBA" id="ARBA00002315"/>
    </source>
</evidence>